<feature type="transmembrane region" description="Helical" evidence="1">
    <location>
        <begin position="204"/>
        <end position="224"/>
    </location>
</feature>
<proteinExistence type="predicted"/>
<evidence type="ECO:0000256" key="1">
    <source>
        <dbReference type="SAM" id="Phobius"/>
    </source>
</evidence>
<dbReference type="STRING" id="449.LHA_1182"/>
<dbReference type="KEGG" id="lha:LHA_1182"/>
<feature type="transmembrane region" description="Helical" evidence="1">
    <location>
        <begin position="329"/>
        <end position="349"/>
    </location>
</feature>
<sequence length="520" mass="61269">MRIDNNIAKFSLIYLIANLFLLLNIQGIYWDDWVIYHQDFDVIENIFNQAVGNLNPITYIHYFLSNIGNGVFPYRLVTFFAYFFSSLFLYFILRDIHFISKKNALFITIFFSVLPVNNVRVALINVPSGLLLSLFFCSFWFLTLYINNKKTLSLRVFILSLFFFSFFINSLLLFYSIVLLYILYKEYMPFKGNIYFLPKQILKKYPDFILLPFVFFYVKTIFFIPNGLYVGYNSLNTTDLVANLQESFITAFFEPLREAFLFAYTHSILLAGCTLALWFYFRNNEDGSKEELKISLSFILLGLIFFIFAVFPYAAVGKIPRLDGFYSRHMLLIPLGVSLTLYGLILLIARFNTGSAKLCLYLLISIFVLKTAYDQFLFLKDWFYQVALEENYRNNNTMRENSTFIFRTDIPLANHRTIQFHEHNGMFRQIFGSSTRYMAQSVKFLQIYRKYNSYAEYNFVDWKESYPIIFVHAQKSSPVLSHKLFASLLYSMFTNEAVFRYKAKNLVHVSTFKTTPETIL</sequence>
<evidence type="ECO:0000313" key="2">
    <source>
        <dbReference type="EMBL" id="CEK10237.1"/>
    </source>
</evidence>
<keyword evidence="1" id="KW-0812">Transmembrane</keyword>
<feature type="transmembrane region" description="Helical" evidence="1">
    <location>
        <begin position="259"/>
        <end position="281"/>
    </location>
</feature>
<feature type="transmembrane region" description="Helical" evidence="1">
    <location>
        <begin position="158"/>
        <end position="184"/>
    </location>
</feature>
<name>A0A0A8UT27_LEGHA</name>
<dbReference type="AlphaFoldDB" id="A0A0A8UT27"/>
<dbReference type="OrthoDB" id="1426675at2"/>
<accession>A0A0A8UT27</accession>
<dbReference type="PATRIC" id="fig|449.7.peg.3194"/>
<feature type="transmembrane region" description="Helical" evidence="1">
    <location>
        <begin position="129"/>
        <end position="146"/>
    </location>
</feature>
<feature type="transmembrane region" description="Helical" evidence="1">
    <location>
        <begin position="72"/>
        <end position="92"/>
    </location>
</feature>
<evidence type="ECO:0008006" key="4">
    <source>
        <dbReference type="Google" id="ProtNLM"/>
    </source>
</evidence>
<protein>
    <recommendedName>
        <fullName evidence="4">Glycosyltransferase RgtA/B/C/D-like domain-containing protein</fullName>
    </recommendedName>
</protein>
<dbReference type="RefSeq" id="WP_045105645.1">
    <property type="nucleotide sequence ID" value="NZ_LN681225.1"/>
</dbReference>
<dbReference type="EMBL" id="LN681225">
    <property type="protein sequence ID" value="CEK10237.1"/>
    <property type="molecule type" value="Genomic_DNA"/>
</dbReference>
<evidence type="ECO:0000313" key="3">
    <source>
        <dbReference type="Proteomes" id="UP000032803"/>
    </source>
</evidence>
<keyword evidence="3" id="KW-1185">Reference proteome</keyword>
<feature type="transmembrane region" description="Helical" evidence="1">
    <location>
        <begin position="355"/>
        <end position="373"/>
    </location>
</feature>
<dbReference type="Proteomes" id="UP000032803">
    <property type="component" value="Chromosome I"/>
</dbReference>
<dbReference type="HOGENOM" id="CLU_523536_0_0_6"/>
<keyword evidence="1" id="KW-1133">Transmembrane helix</keyword>
<feature type="transmembrane region" description="Helical" evidence="1">
    <location>
        <begin position="293"/>
        <end position="317"/>
    </location>
</feature>
<feature type="transmembrane region" description="Helical" evidence="1">
    <location>
        <begin position="12"/>
        <end position="30"/>
    </location>
</feature>
<gene>
    <name evidence="2" type="ORF">LHA_1182</name>
</gene>
<reference evidence="3" key="1">
    <citation type="submission" date="2014-09" db="EMBL/GenBank/DDBJ databases">
        <authorList>
            <person name="Gomez-Valero L."/>
        </authorList>
    </citation>
    <scope>NUCLEOTIDE SEQUENCE [LARGE SCALE GENOMIC DNA]</scope>
    <source>
        <strain evidence="3">ATCC35250</strain>
    </source>
</reference>
<keyword evidence="1" id="KW-0472">Membrane</keyword>
<organism evidence="2 3">
    <name type="scientific">Legionella hackeliae</name>
    <dbReference type="NCBI Taxonomy" id="449"/>
    <lineage>
        <taxon>Bacteria</taxon>
        <taxon>Pseudomonadati</taxon>
        <taxon>Pseudomonadota</taxon>
        <taxon>Gammaproteobacteria</taxon>
        <taxon>Legionellales</taxon>
        <taxon>Legionellaceae</taxon>
        <taxon>Legionella</taxon>
    </lineage>
</organism>